<keyword evidence="1" id="KW-1133">Transmembrane helix</keyword>
<evidence type="ECO:0000313" key="2">
    <source>
        <dbReference type="EMBL" id="JAE24521.1"/>
    </source>
</evidence>
<organism evidence="2">
    <name type="scientific">Arundo donax</name>
    <name type="common">Giant reed</name>
    <name type="synonym">Donax arundinaceus</name>
    <dbReference type="NCBI Taxonomy" id="35708"/>
    <lineage>
        <taxon>Eukaryota</taxon>
        <taxon>Viridiplantae</taxon>
        <taxon>Streptophyta</taxon>
        <taxon>Embryophyta</taxon>
        <taxon>Tracheophyta</taxon>
        <taxon>Spermatophyta</taxon>
        <taxon>Magnoliopsida</taxon>
        <taxon>Liliopsida</taxon>
        <taxon>Poales</taxon>
        <taxon>Poaceae</taxon>
        <taxon>PACMAD clade</taxon>
        <taxon>Arundinoideae</taxon>
        <taxon>Arundineae</taxon>
        <taxon>Arundo</taxon>
    </lineage>
</organism>
<keyword evidence="1" id="KW-0812">Transmembrane</keyword>
<feature type="transmembrane region" description="Helical" evidence="1">
    <location>
        <begin position="20"/>
        <end position="38"/>
    </location>
</feature>
<keyword evidence="1" id="KW-0472">Membrane</keyword>
<dbReference type="AlphaFoldDB" id="A0A0A9GPP5"/>
<sequence length="39" mass="4811">MFLSLLQPAHKDIKLPALFRFHEFCVIYCWLFFICFSVW</sequence>
<protein>
    <submittedName>
        <fullName evidence="2">Uncharacterized protein</fullName>
    </submittedName>
</protein>
<evidence type="ECO:0000256" key="1">
    <source>
        <dbReference type="SAM" id="Phobius"/>
    </source>
</evidence>
<accession>A0A0A9GPP5</accession>
<reference evidence="2" key="2">
    <citation type="journal article" date="2015" name="Data Brief">
        <title>Shoot transcriptome of the giant reed, Arundo donax.</title>
        <authorList>
            <person name="Barrero R.A."/>
            <person name="Guerrero F.D."/>
            <person name="Moolhuijzen P."/>
            <person name="Goolsby J.A."/>
            <person name="Tidwell J."/>
            <person name="Bellgard S.E."/>
            <person name="Bellgard M.I."/>
        </authorList>
    </citation>
    <scope>NUCLEOTIDE SEQUENCE</scope>
    <source>
        <tissue evidence="2">Shoot tissue taken approximately 20 cm above the soil surface</tissue>
    </source>
</reference>
<reference evidence="2" key="1">
    <citation type="submission" date="2014-09" db="EMBL/GenBank/DDBJ databases">
        <authorList>
            <person name="Magalhaes I.L.F."/>
            <person name="Oliveira U."/>
            <person name="Santos F.R."/>
            <person name="Vidigal T.H.D.A."/>
            <person name="Brescovit A.D."/>
            <person name="Santos A.J."/>
        </authorList>
    </citation>
    <scope>NUCLEOTIDE SEQUENCE</scope>
    <source>
        <tissue evidence="2">Shoot tissue taken approximately 20 cm above the soil surface</tissue>
    </source>
</reference>
<proteinExistence type="predicted"/>
<dbReference type="EMBL" id="GBRH01173375">
    <property type="protein sequence ID" value="JAE24521.1"/>
    <property type="molecule type" value="Transcribed_RNA"/>
</dbReference>
<name>A0A0A9GPP5_ARUDO</name>